<organism evidence="3 4">
    <name type="scientific">Talaromyces stipitatus (strain ATCC 10500 / CBS 375.48 / QM 6759 / NRRL 1006)</name>
    <name type="common">Penicillium stipitatum</name>
    <dbReference type="NCBI Taxonomy" id="441959"/>
    <lineage>
        <taxon>Eukaryota</taxon>
        <taxon>Fungi</taxon>
        <taxon>Dikarya</taxon>
        <taxon>Ascomycota</taxon>
        <taxon>Pezizomycotina</taxon>
        <taxon>Eurotiomycetes</taxon>
        <taxon>Eurotiomycetidae</taxon>
        <taxon>Eurotiales</taxon>
        <taxon>Trichocomaceae</taxon>
        <taxon>Talaromyces</taxon>
        <taxon>Talaromyces sect. Talaromyces</taxon>
    </lineage>
</organism>
<dbReference type="PhylomeDB" id="B8M3P1"/>
<dbReference type="OMA" id="HIANCMR"/>
<feature type="compositionally biased region" description="Polar residues" evidence="1">
    <location>
        <begin position="94"/>
        <end position="119"/>
    </location>
</feature>
<feature type="compositionally biased region" description="Polar residues" evidence="1">
    <location>
        <begin position="157"/>
        <end position="171"/>
    </location>
</feature>
<protein>
    <recommendedName>
        <fullName evidence="2">Up-regulated during septation protein 1 domain-containing protein</fullName>
    </recommendedName>
</protein>
<feature type="region of interest" description="Disordered" evidence="1">
    <location>
        <begin position="44"/>
        <end position="120"/>
    </location>
</feature>
<proteinExistence type="predicted"/>
<dbReference type="InParanoid" id="B8M3P1"/>
<dbReference type="InterPro" id="IPR029191">
    <property type="entry name" value="Uds1"/>
</dbReference>
<dbReference type="VEuPathDB" id="FungiDB:TSTA_096620"/>
<dbReference type="RefSeq" id="XP_002479376.1">
    <property type="nucleotide sequence ID" value="XM_002479331.1"/>
</dbReference>
<dbReference type="HOGENOM" id="CLU_013725_1_0_1"/>
<keyword evidence="4" id="KW-1185">Reference proteome</keyword>
<dbReference type="EMBL" id="EQ962653">
    <property type="protein sequence ID" value="EED22413.1"/>
    <property type="molecule type" value="Genomic_DNA"/>
</dbReference>
<dbReference type="OrthoDB" id="5429395at2759"/>
<dbReference type="GeneID" id="8103505"/>
<evidence type="ECO:0000256" key="1">
    <source>
        <dbReference type="SAM" id="MobiDB-lite"/>
    </source>
</evidence>
<evidence type="ECO:0000313" key="4">
    <source>
        <dbReference type="Proteomes" id="UP000001745"/>
    </source>
</evidence>
<feature type="compositionally biased region" description="Basic and acidic residues" evidence="1">
    <location>
        <begin position="191"/>
        <end position="207"/>
    </location>
</feature>
<feature type="compositionally biased region" description="Polar residues" evidence="1">
    <location>
        <begin position="208"/>
        <end position="225"/>
    </location>
</feature>
<feature type="region of interest" description="Disordered" evidence="1">
    <location>
        <begin position="137"/>
        <end position="287"/>
    </location>
</feature>
<gene>
    <name evidence="3" type="ORF">TSTA_096620</name>
</gene>
<reference evidence="4" key="1">
    <citation type="journal article" date="2015" name="Genome Announc.">
        <title>Genome sequence of the AIDS-associated pathogen Penicillium marneffei (ATCC18224) and its near taxonomic relative Talaromyces stipitatus (ATCC10500).</title>
        <authorList>
            <person name="Nierman W.C."/>
            <person name="Fedorova-Abrams N.D."/>
            <person name="Andrianopoulos A."/>
        </authorList>
    </citation>
    <scope>NUCLEOTIDE SEQUENCE [LARGE SCALE GENOMIC DNA]</scope>
    <source>
        <strain evidence="4">ATCC 10500 / CBS 375.48 / QM 6759 / NRRL 1006</strain>
    </source>
</reference>
<dbReference type="AlphaFoldDB" id="B8M3P1"/>
<dbReference type="eggNOG" id="ENOG502S13H">
    <property type="taxonomic scope" value="Eukaryota"/>
</dbReference>
<accession>B8M3P1</accession>
<sequence>MVLLPDSPSRLYVTFGLNNIVARDTRVEVRLAFLLERRHTNRIGQAKTTAADDSSHRSNSPSERLKNHVWPALKKGISTGLSEGSKMGRKRNDSQPSNAAVPSVSGQPKQIKKSASQSLSERREIALAELGIIPMMAGQEPRMDSPTIPGRLPVHGRSNSAPGSAANQTPFERSIQEPISEPLILSSQTNHDSRRVPAKSEEPENRPRSQSADESVTSPASKNQPPTVPEEDDKPPAVPPKSPRLIYRPVAPLSNEIGGSLTRSNSAANGLRPRAATAMGIRPRRHIAELHRRNESTPTTTTMTSRCQQSKPNQRMAKLKHEAGESAIQCQDRTKRRRSLRVHRTSKHVEKTNFAQLPVGFNLPDAKSQFTSSDVEKLREQAKTQAEKFKVLQYHEVKALSKELRSLDIRVDYLRNTSKALRAGRNHLHERVIAHLRSSRSANNSRENILGQEEALAQLDKSIDEWITKLEQVDNRRARVRQMLLEHIAASLVLSATYDTQGETRKQLDSPIIKDECEVEVAMDALDIELDDVASVTRESIKIYADYGVYGDGDMATLLADIERQMETMKDSRRPPSFAEYNIVA</sequence>
<dbReference type="STRING" id="441959.B8M3P1"/>
<dbReference type="Proteomes" id="UP000001745">
    <property type="component" value="Unassembled WGS sequence"/>
</dbReference>
<feature type="domain" description="Up-regulated during septation protein 1" evidence="2">
    <location>
        <begin position="376"/>
        <end position="494"/>
    </location>
</feature>
<evidence type="ECO:0000259" key="2">
    <source>
        <dbReference type="Pfam" id="PF15456"/>
    </source>
</evidence>
<evidence type="ECO:0000313" key="3">
    <source>
        <dbReference type="EMBL" id="EED22413.1"/>
    </source>
</evidence>
<feature type="compositionally biased region" description="Polar residues" evidence="1">
    <location>
        <begin position="44"/>
        <end position="62"/>
    </location>
</feature>
<dbReference type="Pfam" id="PF15456">
    <property type="entry name" value="Uds1"/>
    <property type="match status" value="1"/>
</dbReference>
<name>B8M3P1_TALSN</name>